<sequence>MNGKPEPEEVAYASFFKPNDGSWVSQKVVLDTGSKVNAISRKVALDLDLDVEAADGFLKGFRPEVITPCGKATLRWYFWSTEGKKEYEEVFWVVDTCHFEVLISGDFIWQEKIFDRLLPR</sequence>
<reference evidence="1" key="1">
    <citation type="submission" date="2021-03" db="EMBL/GenBank/DDBJ databases">
        <title>Comparative genomics and phylogenomic investigation of the class Geoglossomycetes provide insights into ecological specialization and systematics.</title>
        <authorList>
            <person name="Melie T."/>
            <person name="Pirro S."/>
            <person name="Miller A.N."/>
            <person name="Quandt A."/>
        </authorList>
    </citation>
    <scope>NUCLEOTIDE SEQUENCE</scope>
    <source>
        <strain evidence="1">CAQ_001_2017</strain>
    </source>
</reference>
<proteinExistence type="predicted"/>
<dbReference type="EMBL" id="JAGHQM010000017">
    <property type="protein sequence ID" value="KAH0566304.1"/>
    <property type="molecule type" value="Genomic_DNA"/>
</dbReference>
<name>A0A9P8LJA5_9PEZI</name>
<organism evidence="1 2">
    <name type="scientific">Trichoglossum hirsutum</name>
    <dbReference type="NCBI Taxonomy" id="265104"/>
    <lineage>
        <taxon>Eukaryota</taxon>
        <taxon>Fungi</taxon>
        <taxon>Dikarya</taxon>
        <taxon>Ascomycota</taxon>
        <taxon>Pezizomycotina</taxon>
        <taxon>Geoglossomycetes</taxon>
        <taxon>Geoglossales</taxon>
        <taxon>Geoglossaceae</taxon>
        <taxon>Trichoglossum</taxon>
    </lineage>
</organism>
<accession>A0A9P8LJA5</accession>
<comment type="caution">
    <text evidence="1">The sequence shown here is derived from an EMBL/GenBank/DDBJ whole genome shotgun (WGS) entry which is preliminary data.</text>
</comment>
<evidence type="ECO:0000313" key="1">
    <source>
        <dbReference type="EMBL" id="KAH0566304.1"/>
    </source>
</evidence>
<gene>
    <name evidence="1" type="ORF">GP486_000304</name>
</gene>
<dbReference type="AlphaFoldDB" id="A0A9P8LJA5"/>
<evidence type="ECO:0000313" key="2">
    <source>
        <dbReference type="Proteomes" id="UP000750711"/>
    </source>
</evidence>
<keyword evidence="2" id="KW-1185">Reference proteome</keyword>
<dbReference type="Proteomes" id="UP000750711">
    <property type="component" value="Unassembled WGS sequence"/>
</dbReference>
<protein>
    <submittedName>
        <fullName evidence="1">Uncharacterized protein</fullName>
    </submittedName>
</protein>